<proteinExistence type="inferred from homology"/>
<dbReference type="SUPFAM" id="SSF53474">
    <property type="entry name" value="alpha/beta-Hydrolases"/>
    <property type="match status" value="1"/>
</dbReference>
<gene>
    <name evidence="5" type="ORF">BN869_000007321_1</name>
</gene>
<dbReference type="EMBL" id="CDPU01000022">
    <property type="protein sequence ID" value="CEO51263.1"/>
    <property type="molecule type" value="Genomic_DNA"/>
</dbReference>
<feature type="signal peptide" evidence="3">
    <location>
        <begin position="1"/>
        <end position="19"/>
    </location>
</feature>
<reference evidence="5" key="1">
    <citation type="submission" date="2015-01" db="EMBL/GenBank/DDBJ databases">
        <authorList>
            <person name="Durling Mikael"/>
        </authorList>
    </citation>
    <scope>NUCLEOTIDE SEQUENCE</scope>
</reference>
<protein>
    <recommendedName>
        <fullName evidence="4">Peptidase S33 tripeptidyl aminopeptidase-like C-terminal domain-containing protein</fullName>
    </recommendedName>
</protein>
<comment type="similarity">
    <text evidence="1">Belongs to the peptidase S33 family.</text>
</comment>
<dbReference type="InterPro" id="IPR051601">
    <property type="entry name" value="Serine_prot/Carboxylest_S33"/>
</dbReference>
<accession>A0A0B7K1N7</accession>
<evidence type="ECO:0000256" key="2">
    <source>
        <dbReference type="ARBA" id="ARBA00022801"/>
    </source>
</evidence>
<feature type="chain" id="PRO_5002119134" description="Peptidase S33 tripeptidyl aminopeptidase-like C-terminal domain-containing protein" evidence="3">
    <location>
        <begin position="20"/>
        <end position="595"/>
    </location>
</feature>
<keyword evidence="3" id="KW-0732">Signal</keyword>
<dbReference type="Gene3D" id="3.40.50.1820">
    <property type="entry name" value="alpha/beta hydrolase"/>
    <property type="match status" value="1"/>
</dbReference>
<evidence type="ECO:0000256" key="1">
    <source>
        <dbReference type="ARBA" id="ARBA00010088"/>
    </source>
</evidence>
<evidence type="ECO:0000256" key="3">
    <source>
        <dbReference type="SAM" id="SignalP"/>
    </source>
</evidence>
<name>A0A0B7K1N7_BIOOC</name>
<evidence type="ECO:0000259" key="4">
    <source>
        <dbReference type="Pfam" id="PF08386"/>
    </source>
</evidence>
<evidence type="ECO:0000313" key="5">
    <source>
        <dbReference type="EMBL" id="CEO51263.1"/>
    </source>
</evidence>
<dbReference type="InterPro" id="IPR013595">
    <property type="entry name" value="Pept_S33_TAP-like_C"/>
</dbReference>
<keyword evidence="2" id="KW-0378">Hydrolase</keyword>
<dbReference type="GO" id="GO:0016787">
    <property type="term" value="F:hydrolase activity"/>
    <property type="evidence" value="ECO:0007669"/>
    <property type="project" value="UniProtKB-KW"/>
</dbReference>
<dbReference type="Pfam" id="PF08386">
    <property type="entry name" value="Abhydrolase_4"/>
    <property type="match status" value="1"/>
</dbReference>
<dbReference type="PANTHER" id="PTHR43248:SF25">
    <property type="entry name" value="AB HYDROLASE-1 DOMAIN-CONTAINING PROTEIN-RELATED"/>
    <property type="match status" value="1"/>
</dbReference>
<dbReference type="AlphaFoldDB" id="A0A0B7K1N7"/>
<dbReference type="InterPro" id="IPR029058">
    <property type="entry name" value="AB_hydrolase_fold"/>
</dbReference>
<dbReference type="PANTHER" id="PTHR43248">
    <property type="entry name" value="2-SUCCINYL-6-HYDROXY-2,4-CYCLOHEXADIENE-1-CARBOXYLATE SYNTHASE"/>
    <property type="match status" value="1"/>
</dbReference>
<feature type="domain" description="Peptidase S33 tripeptidyl aminopeptidase-like C-terminal" evidence="4">
    <location>
        <begin position="454"/>
        <end position="562"/>
    </location>
</feature>
<sequence length="595" mass="65829">MKLFQTIATWSLSTGLVLAAEPKKHDISDFDWSVLEPSASLKYQPCYDGHKCSKLLVPLDWLNSSNPARVTLAVIARPAVVDETDPSFGGTVFTNPGGPSASGIKLVLDLGEQTQKILDGNKKYEILSFDPRGVGLSTPNADCFRDEYTRNGYLLEDRLLGKPDSAPEILKRKFAQAAMVGKLCAATDATENIRKFMSTSSVARDMVQIVDILAEMRNETATRNETLEDVQIPLGSHRNAKQTATPRIQYWGFSYGTVLGNTFSSMFPGRVGRMILEAVEDPVDYYNATWILNLKDTQKALDYLWDTCFEGGTRCPLYDPTDKAPADIERKVRNLMDRLDENPEVYISPDTVTTITKQDIIFRIFVPLYNPMDDFPDIAATLADALAGNFTRLVQHLKIPKPTDSCPSRQPSAYTYPWVKEAQHAIACGDGEPQVDMTIEKFQEYLGVLKKDSPDFGGFWSAIRLACSGWRIRANYTFSGPWVTPKHDPSGVDGKPAAPLLLVSSLIDPVTPLANAYEVAKGHPGSVVLIQDNVGHGTIETPGKCRDEFIKAYMETGQLPDKKDVFCKADCKPFQECPGHEVGLGSRSSLRSYEL</sequence>
<organism evidence="5">
    <name type="scientific">Bionectria ochroleuca</name>
    <name type="common">Gliocladium roseum</name>
    <dbReference type="NCBI Taxonomy" id="29856"/>
    <lineage>
        <taxon>Eukaryota</taxon>
        <taxon>Fungi</taxon>
        <taxon>Dikarya</taxon>
        <taxon>Ascomycota</taxon>
        <taxon>Pezizomycotina</taxon>
        <taxon>Sordariomycetes</taxon>
        <taxon>Hypocreomycetidae</taxon>
        <taxon>Hypocreales</taxon>
        <taxon>Bionectriaceae</taxon>
        <taxon>Clonostachys</taxon>
    </lineage>
</organism>